<proteinExistence type="predicted"/>
<keyword evidence="1" id="KW-0812">Transmembrane</keyword>
<evidence type="ECO:0008006" key="4">
    <source>
        <dbReference type="Google" id="ProtNLM"/>
    </source>
</evidence>
<evidence type="ECO:0000313" key="2">
    <source>
        <dbReference type="EMBL" id="BDI20547.1"/>
    </source>
</evidence>
<feature type="transmembrane region" description="Helical" evidence="1">
    <location>
        <begin position="25"/>
        <end position="47"/>
    </location>
</feature>
<accession>A0ABM7ZB95</accession>
<reference evidence="2" key="1">
    <citation type="submission" date="2022-04" db="EMBL/GenBank/DDBJ databases">
        <title>Complete genome sequence of a cyanobacterium, Nostoc sp. SO-36, isolated in Antarctica.</title>
        <authorList>
            <person name="Kanesaki Y."/>
            <person name="Effendi D."/>
            <person name="Sakamoto T."/>
            <person name="Ohtani S."/>
            <person name="Awai K."/>
        </authorList>
    </citation>
    <scope>NUCLEOTIDE SEQUENCE</scope>
    <source>
        <strain evidence="2">SO-36</strain>
        <plasmid evidence="2">pANSO36A</plasmid>
    </source>
</reference>
<geneLocation type="plasmid" evidence="2 3">
    <name>pANSO36A</name>
</geneLocation>
<keyword evidence="2" id="KW-0614">Plasmid</keyword>
<dbReference type="RefSeq" id="WP_251960715.1">
    <property type="nucleotide sequence ID" value="NZ_AP025733.1"/>
</dbReference>
<keyword evidence="1" id="KW-0472">Membrane</keyword>
<dbReference type="EMBL" id="AP025733">
    <property type="protein sequence ID" value="BDI20547.1"/>
    <property type="molecule type" value="Genomic_DNA"/>
</dbReference>
<name>A0ABM7ZB95_NOSCO</name>
<protein>
    <recommendedName>
        <fullName evidence="4">Esterase/lipase</fullName>
    </recommendedName>
</protein>
<gene>
    <name evidence="2" type="ORF">ANSO36C_63490</name>
</gene>
<organism evidence="2 3">
    <name type="scientific">Nostoc cf. commune SO-36</name>
    <dbReference type="NCBI Taxonomy" id="449208"/>
    <lineage>
        <taxon>Bacteria</taxon>
        <taxon>Bacillati</taxon>
        <taxon>Cyanobacteriota</taxon>
        <taxon>Cyanophyceae</taxon>
        <taxon>Nostocales</taxon>
        <taxon>Nostocaceae</taxon>
        <taxon>Nostoc</taxon>
    </lineage>
</organism>
<sequence>MVNTKNRKLEPLQLLQFNKSVPTRIGIISLVGFSCAVFSLLLQFLNYGAIRGLSKKQLALVQLDDGKTITAKSVNENQRSPEVIKKFVGDTFTRMFSWDGLVKIYNDKGEVITKQDKGIDIDAASGKKKVTTKAYEAAFAISENQNFRAAFLQKLAQLTPRKIFEGNMQASLIPRYIGEPRLIRDGVWQVDIVATIVTFTTSDNTGQGITFNKTVTVEAVNTPQEITAQITELSRKIYEVRSAGLEITQINDLKP</sequence>
<dbReference type="PROSITE" id="PS51257">
    <property type="entry name" value="PROKAR_LIPOPROTEIN"/>
    <property type="match status" value="1"/>
</dbReference>
<dbReference type="Proteomes" id="UP001055453">
    <property type="component" value="Plasmid pANSO36A"/>
</dbReference>
<keyword evidence="3" id="KW-1185">Reference proteome</keyword>
<evidence type="ECO:0000256" key="1">
    <source>
        <dbReference type="SAM" id="Phobius"/>
    </source>
</evidence>
<keyword evidence="1" id="KW-1133">Transmembrane helix</keyword>
<evidence type="ECO:0000313" key="3">
    <source>
        <dbReference type="Proteomes" id="UP001055453"/>
    </source>
</evidence>